<dbReference type="CDD" id="cd17574">
    <property type="entry name" value="REC_OmpR"/>
    <property type="match status" value="1"/>
</dbReference>
<dbReference type="InterPro" id="IPR001789">
    <property type="entry name" value="Sig_transdc_resp-reg_receiver"/>
</dbReference>
<gene>
    <name evidence="11" type="ORF">BC6307_09825</name>
</gene>
<dbReference type="InterPro" id="IPR036388">
    <property type="entry name" value="WH-like_DNA-bd_sf"/>
</dbReference>
<dbReference type="EMBL" id="CP018866">
    <property type="protein sequence ID" value="AST91560.1"/>
    <property type="molecule type" value="Genomic_DNA"/>
</dbReference>
<evidence type="ECO:0000256" key="3">
    <source>
        <dbReference type="ARBA" id="ARBA00023012"/>
    </source>
</evidence>
<accession>A0A223KPX7</accession>
<feature type="domain" description="Response regulatory" evidence="9">
    <location>
        <begin position="6"/>
        <end position="119"/>
    </location>
</feature>
<dbReference type="SUPFAM" id="SSF46894">
    <property type="entry name" value="C-terminal effector domain of the bipartite response regulators"/>
    <property type="match status" value="1"/>
</dbReference>
<evidence type="ECO:0000313" key="12">
    <source>
        <dbReference type="Proteomes" id="UP000215224"/>
    </source>
</evidence>
<dbReference type="GO" id="GO:0000156">
    <property type="term" value="F:phosphorelay response regulator activity"/>
    <property type="evidence" value="ECO:0007669"/>
    <property type="project" value="TreeGrafter"/>
</dbReference>
<dbReference type="GO" id="GO:0006355">
    <property type="term" value="P:regulation of DNA-templated transcription"/>
    <property type="evidence" value="ECO:0007669"/>
    <property type="project" value="InterPro"/>
</dbReference>
<evidence type="ECO:0000256" key="5">
    <source>
        <dbReference type="ARBA" id="ARBA00023125"/>
    </source>
</evidence>
<dbReference type="PANTHER" id="PTHR48111">
    <property type="entry name" value="REGULATOR OF RPOS"/>
    <property type="match status" value="1"/>
</dbReference>
<feature type="DNA-binding region" description="OmpR/PhoB-type" evidence="8">
    <location>
        <begin position="127"/>
        <end position="223"/>
    </location>
</feature>
<keyword evidence="6" id="KW-0804">Transcription</keyword>
<proteinExistence type="predicted"/>
<evidence type="ECO:0000256" key="4">
    <source>
        <dbReference type="ARBA" id="ARBA00023015"/>
    </source>
</evidence>
<dbReference type="FunFam" id="1.10.10.10:FF:000018">
    <property type="entry name" value="DNA-binding response regulator ResD"/>
    <property type="match status" value="1"/>
</dbReference>
<protein>
    <submittedName>
        <fullName evidence="11">DNA-binding response regulator</fullName>
    </submittedName>
</protein>
<dbReference type="CDD" id="cd00383">
    <property type="entry name" value="trans_reg_C"/>
    <property type="match status" value="1"/>
</dbReference>
<evidence type="ECO:0000256" key="7">
    <source>
        <dbReference type="PROSITE-ProRule" id="PRU00169"/>
    </source>
</evidence>
<dbReference type="Pfam" id="PF00486">
    <property type="entry name" value="Trans_reg_C"/>
    <property type="match status" value="1"/>
</dbReference>
<keyword evidence="3" id="KW-0902">Two-component regulatory system</keyword>
<keyword evidence="5 8" id="KW-0238">DNA-binding</keyword>
<dbReference type="GO" id="GO:0005829">
    <property type="term" value="C:cytosol"/>
    <property type="evidence" value="ECO:0007669"/>
    <property type="project" value="TreeGrafter"/>
</dbReference>
<dbReference type="Proteomes" id="UP000215224">
    <property type="component" value="Chromosome"/>
</dbReference>
<feature type="domain" description="OmpR/PhoB-type" evidence="10">
    <location>
        <begin position="127"/>
        <end position="223"/>
    </location>
</feature>
<evidence type="ECO:0000256" key="2">
    <source>
        <dbReference type="ARBA" id="ARBA00022553"/>
    </source>
</evidence>
<keyword evidence="12" id="KW-1185">Reference proteome</keyword>
<dbReference type="InterPro" id="IPR016032">
    <property type="entry name" value="Sig_transdc_resp-reg_C-effctor"/>
</dbReference>
<reference evidence="11 12" key="1">
    <citation type="submission" date="2016-12" db="EMBL/GenBank/DDBJ databases">
        <title>The whole genome sequencing and assembly of Bacillus cohnii DSM 6307T strain.</title>
        <authorList>
            <person name="Lee Y.-J."/>
            <person name="Yi H."/>
            <person name="Bahn Y.-S."/>
            <person name="Kim J.F."/>
            <person name="Lee D.-W."/>
        </authorList>
    </citation>
    <scope>NUCLEOTIDE SEQUENCE [LARGE SCALE GENOMIC DNA]</scope>
    <source>
        <strain evidence="11 12">DSM 6307</strain>
    </source>
</reference>
<evidence type="ECO:0000259" key="9">
    <source>
        <dbReference type="PROSITE" id="PS50110"/>
    </source>
</evidence>
<name>A0A223KPX7_9BACI</name>
<comment type="subcellular location">
    <subcellularLocation>
        <location evidence="1">Cytoplasm</location>
    </subcellularLocation>
</comment>
<sequence length="223" mass="25607">MTLSTKILVVDDEKEMCDLVRAYLEKEGHYVDTIFNGEEAVTLAKEKNYDIIILDVMMPGVDGFTVCQRIREFSTTPIIMLTARSDEHDKVMGLKIGADDYVLKPFSPKELVARVEALLRRTAIVQSDTFQVGPIKVKKNARQMFLYDDELSLARREYDLLLFLLEHKGQVFSRNQLYDTVWGNENDIGTLRTVDTHIKTLRYKLKSAGSQIKTVWGVGYKFE</sequence>
<dbReference type="KEGG" id="bcoh:BC6307_09825"/>
<evidence type="ECO:0000256" key="1">
    <source>
        <dbReference type="ARBA" id="ARBA00004496"/>
    </source>
</evidence>
<dbReference type="Gene3D" id="1.10.10.10">
    <property type="entry name" value="Winged helix-like DNA-binding domain superfamily/Winged helix DNA-binding domain"/>
    <property type="match status" value="1"/>
</dbReference>
<dbReference type="STRING" id="1314751.GCA_001591425_01282"/>
<keyword evidence="4" id="KW-0805">Transcription regulation</keyword>
<dbReference type="PROSITE" id="PS50110">
    <property type="entry name" value="RESPONSE_REGULATORY"/>
    <property type="match status" value="1"/>
</dbReference>
<dbReference type="SUPFAM" id="SSF52172">
    <property type="entry name" value="CheY-like"/>
    <property type="match status" value="1"/>
</dbReference>
<evidence type="ECO:0000256" key="8">
    <source>
        <dbReference type="PROSITE-ProRule" id="PRU01091"/>
    </source>
</evidence>
<dbReference type="SMART" id="SM00448">
    <property type="entry name" value="REC"/>
    <property type="match status" value="1"/>
</dbReference>
<evidence type="ECO:0000256" key="6">
    <source>
        <dbReference type="ARBA" id="ARBA00023163"/>
    </source>
</evidence>
<dbReference type="RefSeq" id="WP_066413615.1">
    <property type="nucleotide sequence ID" value="NZ_CP018866.1"/>
</dbReference>
<evidence type="ECO:0000313" key="11">
    <source>
        <dbReference type="EMBL" id="AST91560.1"/>
    </source>
</evidence>
<keyword evidence="2 7" id="KW-0597">Phosphoprotein</keyword>
<dbReference type="Gene3D" id="6.10.250.690">
    <property type="match status" value="1"/>
</dbReference>
<dbReference type="SMART" id="SM00862">
    <property type="entry name" value="Trans_reg_C"/>
    <property type="match status" value="1"/>
</dbReference>
<dbReference type="PANTHER" id="PTHR48111:SF40">
    <property type="entry name" value="PHOSPHATE REGULON TRANSCRIPTIONAL REGULATORY PROTEIN PHOB"/>
    <property type="match status" value="1"/>
</dbReference>
<dbReference type="FunFam" id="3.40.50.2300:FF:000001">
    <property type="entry name" value="DNA-binding response regulator PhoB"/>
    <property type="match status" value="1"/>
</dbReference>
<dbReference type="AlphaFoldDB" id="A0A223KPX7"/>
<dbReference type="GO" id="GO:0032993">
    <property type="term" value="C:protein-DNA complex"/>
    <property type="evidence" value="ECO:0007669"/>
    <property type="project" value="TreeGrafter"/>
</dbReference>
<dbReference type="InterPro" id="IPR011006">
    <property type="entry name" value="CheY-like_superfamily"/>
</dbReference>
<evidence type="ECO:0000259" key="10">
    <source>
        <dbReference type="PROSITE" id="PS51755"/>
    </source>
</evidence>
<dbReference type="InterPro" id="IPR039420">
    <property type="entry name" value="WalR-like"/>
</dbReference>
<dbReference type="InterPro" id="IPR001867">
    <property type="entry name" value="OmpR/PhoB-type_DNA-bd"/>
</dbReference>
<feature type="modified residue" description="4-aspartylphosphate" evidence="7">
    <location>
        <position position="55"/>
    </location>
</feature>
<dbReference type="GO" id="GO:0000976">
    <property type="term" value="F:transcription cis-regulatory region binding"/>
    <property type="evidence" value="ECO:0007669"/>
    <property type="project" value="TreeGrafter"/>
</dbReference>
<dbReference type="PROSITE" id="PS51755">
    <property type="entry name" value="OMPR_PHOB"/>
    <property type="match status" value="1"/>
</dbReference>
<organism evidence="11 12">
    <name type="scientific">Sutcliffiella cohnii</name>
    <dbReference type="NCBI Taxonomy" id="33932"/>
    <lineage>
        <taxon>Bacteria</taxon>
        <taxon>Bacillati</taxon>
        <taxon>Bacillota</taxon>
        <taxon>Bacilli</taxon>
        <taxon>Bacillales</taxon>
        <taxon>Bacillaceae</taxon>
        <taxon>Sutcliffiella</taxon>
    </lineage>
</organism>
<dbReference type="Gene3D" id="3.40.50.2300">
    <property type="match status" value="1"/>
</dbReference>
<dbReference type="Pfam" id="PF00072">
    <property type="entry name" value="Response_reg"/>
    <property type="match status" value="1"/>
</dbReference>